<protein>
    <submittedName>
        <fullName evidence="5">Golgi phosphoprotein 3 (GPP34)</fullName>
    </submittedName>
</protein>
<dbReference type="EMBL" id="LT607753">
    <property type="protein sequence ID" value="SCG61083.1"/>
    <property type="molecule type" value="Genomic_DNA"/>
</dbReference>
<name>A0A1C5ISG9_9ACTN</name>
<dbReference type="PANTHER" id="PTHR12704:SF2">
    <property type="entry name" value="GOLGI PHOSPHOPROTEIN 3 HOMOLOG SAURON"/>
    <property type="match status" value="1"/>
</dbReference>
<dbReference type="GO" id="GO:0012505">
    <property type="term" value="C:endomembrane system"/>
    <property type="evidence" value="ECO:0007669"/>
    <property type="project" value="UniProtKB-ARBA"/>
</dbReference>
<dbReference type="GO" id="GO:0070273">
    <property type="term" value="F:phosphatidylinositol-4-phosphate binding"/>
    <property type="evidence" value="ECO:0007669"/>
    <property type="project" value="InterPro"/>
</dbReference>
<dbReference type="GO" id="GO:0006890">
    <property type="term" value="P:retrograde vesicle-mediated transport, Golgi to endoplasmic reticulum"/>
    <property type="evidence" value="ECO:0007669"/>
    <property type="project" value="TreeGrafter"/>
</dbReference>
<dbReference type="InterPro" id="IPR008628">
    <property type="entry name" value="GPP34-like"/>
</dbReference>
<dbReference type="Pfam" id="PF05719">
    <property type="entry name" value="GPP34"/>
    <property type="match status" value="1"/>
</dbReference>
<evidence type="ECO:0000313" key="6">
    <source>
        <dbReference type="Proteomes" id="UP000198215"/>
    </source>
</evidence>
<keyword evidence="3" id="KW-0446">Lipid-binding</keyword>
<evidence type="ECO:0000256" key="3">
    <source>
        <dbReference type="ARBA" id="ARBA00023121"/>
    </source>
</evidence>
<reference evidence="6" key="1">
    <citation type="submission" date="2016-06" db="EMBL/GenBank/DDBJ databases">
        <authorList>
            <person name="Varghese N."/>
            <person name="Submissions Spin"/>
        </authorList>
    </citation>
    <scope>NUCLEOTIDE SEQUENCE [LARGE SCALE GENOMIC DNA]</scope>
    <source>
        <strain evidence="6">DSM 45161</strain>
    </source>
</reference>
<dbReference type="GO" id="GO:0043001">
    <property type="term" value="P:Golgi to plasma membrane protein transport"/>
    <property type="evidence" value="ECO:0007669"/>
    <property type="project" value="TreeGrafter"/>
</dbReference>
<evidence type="ECO:0000256" key="4">
    <source>
        <dbReference type="ARBA" id="ARBA00023136"/>
    </source>
</evidence>
<evidence type="ECO:0000256" key="2">
    <source>
        <dbReference type="ARBA" id="ARBA00023034"/>
    </source>
</evidence>
<organism evidence="5 6">
    <name type="scientific">Micromonospora coxensis</name>
    <dbReference type="NCBI Taxonomy" id="356852"/>
    <lineage>
        <taxon>Bacteria</taxon>
        <taxon>Bacillati</taxon>
        <taxon>Actinomycetota</taxon>
        <taxon>Actinomycetes</taxon>
        <taxon>Micromonosporales</taxon>
        <taxon>Micromonosporaceae</taxon>
        <taxon>Micromonospora</taxon>
    </lineage>
</organism>
<evidence type="ECO:0000313" key="5">
    <source>
        <dbReference type="EMBL" id="SCG61083.1"/>
    </source>
</evidence>
<dbReference type="GO" id="GO:0005829">
    <property type="term" value="C:cytosol"/>
    <property type="evidence" value="ECO:0007669"/>
    <property type="project" value="TreeGrafter"/>
</dbReference>
<keyword evidence="4" id="KW-0472">Membrane</keyword>
<dbReference type="Gene3D" id="1.10.3630.10">
    <property type="entry name" value="yeast vps74-n-term truncation variant domain like"/>
    <property type="match status" value="1"/>
</dbReference>
<accession>A0A1C5ISG9</accession>
<comment type="subcellular location">
    <subcellularLocation>
        <location evidence="1">Golgi apparatus membrane</location>
        <topology evidence="1">Peripheral membrane protein</topology>
        <orientation evidence="1">Cytoplasmic side</orientation>
    </subcellularLocation>
</comment>
<dbReference type="PANTHER" id="PTHR12704">
    <property type="entry name" value="TRANS-GOLGI PROTEIN GMX33"/>
    <property type="match status" value="1"/>
</dbReference>
<dbReference type="GO" id="GO:0048194">
    <property type="term" value="P:Golgi vesicle budding"/>
    <property type="evidence" value="ECO:0007669"/>
    <property type="project" value="TreeGrafter"/>
</dbReference>
<evidence type="ECO:0000256" key="1">
    <source>
        <dbReference type="ARBA" id="ARBA00004255"/>
    </source>
</evidence>
<proteinExistence type="predicted"/>
<sequence>MGVIVPRARPGHEPPGRWPRRTTVAGMAALTLADELVLLAHDDAGTNRLGRPHLDHGLAGAVLLELALAHRVEVVDGRLVVVDPTPVGHPLLDDTLATLAADERRKPGDWIGRLAKGLPDRVLTGLVDAGVLRRESDRVLLVFPRTRYPSPTGAEPAAETDARRRMVEAVSSDGPVDPRTAALIGLTGAVGLDRKLFRELPKERWKARAAQLAAGDWASAATREAIAQTQAAVLTATTAATAVVITTSVS</sequence>
<keyword evidence="2" id="KW-0333">Golgi apparatus</keyword>
<dbReference type="AlphaFoldDB" id="A0A1C5ISG9"/>
<dbReference type="GO" id="GO:0007030">
    <property type="term" value="P:Golgi organization"/>
    <property type="evidence" value="ECO:0007669"/>
    <property type="project" value="TreeGrafter"/>
</dbReference>
<keyword evidence="6" id="KW-1185">Reference proteome</keyword>
<dbReference type="InterPro" id="IPR038261">
    <property type="entry name" value="GPP34-like_sf"/>
</dbReference>
<gene>
    <name evidence="5" type="ORF">GA0070614_3301</name>
</gene>
<dbReference type="Proteomes" id="UP000198215">
    <property type="component" value="Chromosome I"/>
</dbReference>